<dbReference type="InterPro" id="IPR053234">
    <property type="entry name" value="RPM1_Interactor"/>
</dbReference>
<sequence>MATGLGERLRRVPDAFHNSETLNDKPNGRWIRRALAPRSRRLERSESGFPKRQNNLPVPPARLSRPLHSLSGASPFTVLLLSIPSPIPMRLRNPTRQREDKDTSGFMGADHVVVVDISSDEEDLGLDASDGLSFNSFEVLDRSDGRRQEESDDVVIVDEFSASSAAKRPKKDSGLLAPDKGRGFDDDDCGVLTLTRISRSRWLMIRAAKLGIGVMTCSSSPRRGSLLAGITHIQDTCVLIFLSAHHLMKSSCHCYVCDSPAPCTRWGIGDKSTDHCHSTDKEERWKYQRQCFKQSKLESMFPQKPTDNATSKIPSFQDPVPQPKSSIGSRFQIKFTPDLLCRLVSQIQMQSTRETIIDLPLSLILSRDSASGQPNPTPLNPSVQCIHRESRVAGALTTQLMNSHTRFKRARTMQNRFTSLNSPPHNPIASGNRTPSGVLQKSTYATRTSQRPRSPQVGQQRSEDLLVTSPGASADQMLANISSHFTLPTKQSSMCPPVTAADDSQESWQNVLASVASELGVSMFSDPATSNAQRPPMFPSSSPPLTSLIPKPMQVKILGQFQQTVTLKFSQNE</sequence>
<reference evidence="2" key="1">
    <citation type="submission" date="2022-05" db="EMBL/GenBank/DDBJ databases">
        <title>The Musa troglodytarum L. genome provides insights into the mechanism of non-climacteric behaviour and enrichment of carotenoids.</title>
        <authorList>
            <person name="Wang J."/>
        </authorList>
    </citation>
    <scope>NUCLEOTIDE SEQUENCE</scope>
    <source>
        <tissue evidence="2">Leaf</tissue>
    </source>
</reference>
<evidence type="ECO:0000313" key="3">
    <source>
        <dbReference type="Proteomes" id="UP001055439"/>
    </source>
</evidence>
<keyword evidence="3" id="KW-1185">Reference proteome</keyword>
<organism evidence="2 3">
    <name type="scientific">Musa troglodytarum</name>
    <name type="common">fe'i banana</name>
    <dbReference type="NCBI Taxonomy" id="320322"/>
    <lineage>
        <taxon>Eukaryota</taxon>
        <taxon>Viridiplantae</taxon>
        <taxon>Streptophyta</taxon>
        <taxon>Embryophyta</taxon>
        <taxon>Tracheophyta</taxon>
        <taxon>Spermatophyta</taxon>
        <taxon>Magnoliopsida</taxon>
        <taxon>Liliopsida</taxon>
        <taxon>Zingiberales</taxon>
        <taxon>Musaceae</taxon>
        <taxon>Musa</taxon>
    </lineage>
</organism>
<feature type="region of interest" description="Disordered" evidence="1">
    <location>
        <begin position="417"/>
        <end position="463"/>
    </location>
</feature>
<dbReference type="EMBL" id="CP097503">
    <property type="protein sequence ID" value="URD81179.1"/>
    <property type="molecule type" value="Genomic_DNA"/>
</dbReference>
<evidence type="ECO:0000256" key="1">
    <source>
        <dbReference type="SAM" id="MobiDB-lite"/>
    </source>
</evidence>
<protein>
    <submittedName>
        <fullName evidence="2">Uncharacterized protein</fullName>
    </submittedName>
</protein>
<evidence type="ECO:0000313" key="2">
    <source>
        <dbReference type="EMBL" id="URD81179.1"/>
    </source>
</evidence>
<dbReference type="AlphaFoldDB" id="A0A9E7JHM6"/>
<dbReference type="Proteomes" id="UP001055439">
    <property type="component" value="Chromosome 10"/>
</dbReference>
<feature type="region of interest" description="Disordered" evidence="1">
    <location>
        <begin position="41"/>
        <end position="63"/>
    </location>
</feature>
<name>A0A9E7JHM6_9LILI</name>
<gene>
    <name evidence="2" type="ORF">MUK42_20167</name>
</gene>
<dbReference type="PANTHER" id="PTHR33443">
    <property type="entry name" value="ZGC:112980"/>
    <property type="match status" value="1"/>
</dbReference>
<feature type="compositionally biased region" description="Polar residues" evidence="1">
    <location>
        <begin position="417"/>
        <end position="460"/>
    </location>
</feature>
<feature type="compositionally biased region" description="Polar residues" evidence="1">
    <location>
        <begin position="305"/>
        <end position="314"/>
    </location>
</feature>
<dbReference type="OrthoDB" id="266020at2759"/>
<dbReference type="PANTHER" id="PTHR33443:SF35">
    <property type="entry name" value="VQ DOMAIN-CONTAINING PROTEIN"/>
    <property type="match status" value="1"/>
</dbReference>
<proteinExistence type="predicted"/>
<feature type="region of interest" description="Disordered" evidence="1">
    <location>
        <begin position="303"/>
        <end position="325"/>
    </location>
</feature>
<accession>A0A9E7JHM6</accession>
<feature type="region of interest" description="Disordered" evidence="1">
    <location>
        <begin position="1"/>
        <end position="27"/>
    </location>
</feature>